<protein>
    <submittedName>
        <fullName evidence="1">3417_t:CDS:1</fullName>
    </submittedName>
</protein>
<dbReference type="InterPro" id="IPR017853">
    <property type="entry name" value="GH"/>
</dbReference>
<organism evidence="1 2">
    <name type="scientific">Cetraspora pellucida</name>
    <dbReference type="NCBI Taxonomy" id="1433469"/>
    <lineage>
        <taxon>Eukaryota</taxon>
        <taxon>Fungi</taxon>
        <taxon>Fungi incertae sedis</taxon>
        <taxon>Mucoromycota</taxon>
        <taxon>Glomeromycotina</taxon>
        <taxon>Glomeromycetes</taxon>
        <taxon>Diversisporales</taxon>
        <taxon>Gigasporaceae</taxon>
        <taxon>Cetraspora</taxon>
    </lineage>
</organism>
<dbReference type="InterPro" id="IPR039743">
    <property type="entry name" value="6GAL/EXGAL"/>
</dbReference>
<dbReference type="Proteomes" id="UP000789759">
    <property type="component" value="Unassembled WGS sequence"/>
</dbReference>
<dbReference type="InterPro" id="IPR013780">
    <property type="entry name" value="Glyco_hydro_b"/>
</dbReference>
<feature type="non-terminal residue" evidence="1">
    <location>
        <position position="298"/>
    </location>
</feature>
<sequence>SVDAEISYEINVVEWYNQEGITFRTLDPFNEPTLRYWNVNGNQEGCSFSCPVMNTIIKKVGDSLDSQGLLGDISVSCSDENTFDQEFSTISCIDDNAKSYVSQYNTHAYGGTQRGELFNVSKLDGKRLWMSESGFPASGDMSASIELSEQILNDMRNLKPIAWAYWQVIEHIQPGIDWGLIGADFSNSSTFLDIRLAYYGFLQYTRFIRPGYQIISSNDNDTLAAYDAINQTLVLVCTNKNNISTIWNINVSMFNIGLFSTFRTSNNNEKLALLPNIWHIIDGWEHLCDQHRSVEILQ</sequence>
<evidence type="ECO:0000313" key="1">
    <source>
        <dbReference type="EMBL" id="CAG8768810.1"/>
    </source>
</evidence>
<proteinExistence type="predicted"/>
<keyword evidence="2" id="KW-1185">Reference proteome</keyword>
<dbReference type="SUPFAM" id="SSF51445">
    <property type="entry name" value="(Trans)glycosidases"/>
    <property type="match status" value="1"/>
</dbReference>
<dbReference type="Gene3D" id="2.60.40.1180">
    <property type="entry name" value="Golgi alpha-mannosidase II"/>
    <property type="match status" value="1"/>
</dbReference>
<evidence type="ECO:0000313" key="2">
    <source>
        <dbReference type="Proteomes" id="UP000789759"/>
    </source>
</evidence>
<name>A0A9N9J951_9GLOM</name>
<accession>A0A9N9J951</accession>
<dbReference type="EMBL" id="CAJVQA010021422">
    <property type="protein sequence ID" value="CAG8768810.1"/>
    <property type="molecule type" value="Genomic_DNA"/>
</dbReference>
<dbReference type="PANTHER" id="PTHR42767">
    <property type="entry name" value="ENDO-BETA-1,6-GALACTANASE"/>
    <property type="match status" value="1"/>
</dbReference>
<gene>
    <name evidence="1" type="ORF">CPELLU_LOCUS15745</name>
</gene>
<reference evidence="1" key="1">
    <citation type="submission" date="2021-06" db="EMBL/GenBank/DDBJ databases">
        <authorList>
            <person name="Kallberg Y."/>
            <person name="Tangrot J."/>
            <person name="Rosling A."/>
        </authorList>
    </citation>
    <scope>NUCLEOTIDE SEQUENCE</scope>
    <source>
        <strain evidence="1">FL966</strain>
    </source>
</reference>
<dbReference type="PANTHER" id="PTHR42767:SF1">
    <property type="entry name" value="ENDO-BETA-1,6-GALACTANASE-LIKE DOMAIN-CONTAINING PROTEIN"/>
    <property type="match status" value="1"/>
</dbReference>
<dbReference type="Gene3D" id="3.20.20.80">
    <property type="entry name" value="Glycosidases"/>
    <property type="match status" value="1"/>
</dbReference>
<dbReference type="OrthoDB" id="2330009at2759"/>
<dbReference type="GO" id="GO:0004553">
    <property type="term" value="F:hydrolase activity, hydrolyzing O-glycosyl compounds"/>
    <property type="evidence" value="ECO:0007669"/>
    <property type="project" value="InterPro"/>
</dbReference>
<dbReference type="AlphaFoldDB" id="A0A9N9J951"/>
<comment type="caution">
    <text evidence="1">The sequence shown here is derived from an EMBL/GenBank/DDBJ whole genome shotgun (WGS) entry which is preliminary data.</text>
</comment>